<gene>
    <name evidence="3" type="ORF">EK403_02455</name>
</gene>
<dbReference type="Gene3D" id="3.40.50.1820">
    <property type="entry name" value="alpha/beta hydrolase"/>
    <property type="match status" value="1"/>
</dbReference>
<accession>A0A4V1KJP8</accession>
<keyword evidence="2" id="KW-0472">Membrane</keyword>
<dbReference type="EMBL" id="RYFI01000002">
    <property type="protein sequence ID" value="RXF74942.1"/>
    <property type="molecule type" value="Genomic_DNA"/>
</dbReference>
<feature type="transmembrane region" description="Helical" evidence="2">
    <location>
        <begin position="294"/>
        <end position="316"/>
    </location>
</feature>
<evidence type="ECO:0000256" key="2">
    <source>
        <dbReference type="SAM" id="Phobius"/>
    </source>
</evidence>
<dbReference type="SUPFAM" id="SSF53474">
    <property type="entry name" value="alpha/beta-Hydrolases"/>
    <property type="match status" value="1"/>
</dbReference>
<feature type="transmembrane region" description="Helical" evidence="2">
    <location>
        <begin position="152"/>
        <end position="185"/>
    </location>
</feature>
<evidence type="ECO:0000256" key="1">
    <source>
        <dbReference type="SAM" id="MobiDB-lite"/>
    </source>
</evidence>
<protein>
    <recommendedName>
        <fullName evidence="5">Alpha/beta hydrolase</fullName>
    </recommendedName>
</protein>
<reference evidence="3 4" key="1">
    <citation type="submission" date="2018-12" db="EMBL/GenBank/DDBJ databases">
        <title>bacterium Hansschlegelia zhihuaiae S113.</title>
        <authorList>
            <person name="He J."/>
        </authorList>
    </citation>
    <scope>NUCLEOTIDE SEQUENCE [LARGE SCALE GENOMIC DNA]</scope>
    <source>
        <strain evidence="3 4">S 113</strain>
    </source>
</reference>
<comment type="caution">
    <text evidence="3">The sequence shown here is derived from an EMBL/GenBank/DDBJ whole genome shotgun (WGS) entry which is preliminary data.</text>
</comment>
<feature type="compositionally biased region" description="Basic and acidic residues" evidence="1">
    <location>
        <begin position="23"/>
        <end position="33"/>
    </location>
</feature>
<proteinExistence type="predicted"/>
<keyword evidence="4" id="KW-1185">Reference proteome</keyword>
<dbReference type="InterPro" id="IPR029058">
    <property type="entry name" value="AB_hydrolase_fold"/>
</dbReference>
<keyword evidence="2" id="KW-0812">Transmembrane</keyword>
<keyword evidence="2" id="KW-1133">Transmembrane helix</keyword>
<name>A0A4V1KJP8_9HYPH</name>
<evidence type="ECO:0008006" key="5">
    <source>
        <dbReference type="Google" id="ProtNLM"/>
    </source>
</evidence>
<feature type="transmembrane region" description="Helical" evidence="2">
    <location>
        <begin position="191"/>
        <end position="211"/>
    </location>
</feature>
<sequence>MALTEGAPIRTGDADDLGAHAPRRGELGAEPSRQEVRRRHVLYVPGYDPRDPQLYRRLAALELRRFGKLWDARVEIAPEAIGDPATPSVGWKGVVTAGDARVEVTYETLRWDDIVAQDFATPLPVKILRGFKTLFDSLASGQLFRVARASPWCAIVWIYPVCAFLGAGLLAAAFGAFVAFFAGLVGAPGSAAFVIGALVAFAGALGVMAALRRAGSYVIHLIDDGRSQRHYIRRQCPELERRVDAFAARIRQVKARSDVDEVMVVGHSSGSFIAIDAMARAYEADPDLGRGRPALALLTVGATELLVALHPAAGWFRDRLKRIAMEPTLFWAEVYGPWDLINFPNRDPVEELGLDAPADRPNPTFRRAFLTKMLKQGTIDELKRRLNLFRLHFQFIMSNEVQGPFDYFSLVCGPWRVRTQFRRTARGALMSPHLGPPVYPGKKEE</sequence>
<organism evidence="3 4">
    <name type="scientific">Hansschlegelia zhihuaiae</name>
    <dbReference type="NCBI Taxonomy" id="405005"/>
    <lineage>
        <taxon>Bacteria</taxon>
        <taxon>Pseudomonadati</taxon>
        <taxon>Pseudomonadota</taxon>
        <taxon>Alphaproteobacteria</taxon>
        <taxon>Hyphomicrobiales</taxon>
        <taxon>Methylopilaceae</taxon>
        <taxon>Hansschlegelia</taxon>
    </lineage>
</organism>
<evidence type="ECO:0000313" key="3">
    <source>
        <dbReference type="EMBL" id="RXF74942.1"/>
    </source>
</evidence>
<feature type="region of interest" description="Disordered" evidence="1">
    <location>
        <begin position="1"/>
        <end position="33"/>
    </location>
</feature>
<dbReference type="OrthoDB" id="7257484at2"/>
<evidence type="ECO:0000313" key="4">
    <source>
        <dbReference type="Proteomes" id="UP000289708"/>
    </source>
</evidence>
<dbReference type="AlphaFoldDB" id="A0A4V1KJP8"/>
<dbReference type="RefSeq" id="WP_128775933.1">
    <property type="nucleotide sequence ID" value="NZ_RYFI01000002.1"/>
</dbReference>
<dbReference type="Proteomes" id="UP000289708">
    <property type="component" value="Unassembled WGS sequence"/>
</dbReference>